<feature type="non-terminal residue" evidence="2">
    <location>
        <position position="259"/>
    </location>
</feature>
<name>X1GIC1_9ZZZZ</name>
<proteinExistence type="predicted"/>
<keyword evidence="1" id="KW-1133">Transmembrane helix</keyword>
<comment type="caution">
    <text evidence="2">The sequence shown here is derived from an EMBL/GenBank/DDBJ whole genome shotgun (WGS) entry which is preliminary data.</text>
</comment>
<gene>
    <name evidence="2" type="ORF">S03H2_21427</name>
</gene>
<dbReference type="EMBL" id="BARU01011402">
    <property type="protein sequence ID" value="GAH44570.1"/>
    <property type="molecule type" value="Genomic_DNA"/>
</dbReference>
<sequence>MVRCNIYGGDNPLYPYTEQCMASFALNGTLMWNRTVRDYIWTGIETGTNEFVTPTDSWRGYNQVTRFNYELEEISSFDLDVGEYYSISIDGFGLNDTENIIGYGTVTSLKAGDSVKKGYSALFSPVPQPQTLVLSCSTSGEFQWYDFLVLGRVSEPCGVRFDSDNRLIIAGHTNEGSISENDIYVVFGFRQTPFPLPYQTLLIGFFPLFNIIIIALISEFEVLYAKGRSIFGVRSPDWNLRNAVKRLLQAQTVLLFFLF</sequence>
<protein>
    <submittedName>
        <fullName evidence="2">Uncharacterized protein</fullName>
    </submittedName>
</protein>
<keyword evidence="1" id="KW-0812">Transmembrane</keyword>
<evidence type="ECO:0000313" key="2">
    <source>
        <dbReference type="EMBL" id="GAH44570.1"/>
    </source>
</evidence>
<dbReference type="AlphaFoldDB" id="X1GIC1"/>
<organism evidence="2">
    <name type="scientific">marine sediment metagenome</name>
    <dbReference type="NCBI Taxonomy" id="412755"/>
    <lineage>
        <taxon>unclassified sequences</taxon>
        <taxon>metagenomes</taxon>
        <taxon>ecological metagenomes</taxon>
    </lineage>
</organism>
<evidence type="ECO:0000256" key="1">
    <source>
        <dbReference type="SAM" id="Phobius"/>
    </source>
</evidence>
<reference evidence="2" key="1">
    <citation type="journal article" date="2014" name="Front. Microbiol.">
        <title>High frequency of phylogenetically diverse reductive dehalogenase-homologous genes in deep subseafloor sedimentary metagenomes.</title>
        <authorList>
            <person name="Kawai M."/>
            <person name="Futagami T."/>
            <person name="Toyoda A."/>
            <person name="Takaki Y."/>
            <person name="Nishi S."/>
            <person name="Hori S."/>
            <person name="Arai W."/>
            <person name="Tsubouchi T."/>
            <person name="Morono Y."/>
            <person name="Uchiyama I."/>
            <person name="Ito T."/>
            <person name="Fujiyama A."/>
            <person name="Inagaki F."/>
            <person name="Takami H."/>
        </authorList>
    </citation>
    <scope>NUCLEOTIDE SEQUENCE</scope>
    <source>
        <strain evidence="2">Expedition CK06-06</strain>
    </source>
</reference>
<feature type="transmembrane region" description="Helical" evidence="1">
    <location>
        <begin position="201"/>
        <end position="224"/>
    </location>
</feature>
<accession>X1GIC1</accession>
<keyword evidence="1" id="KW-0472">Membrane</keyword>